<keyword evidence="2" id="KW-1185">Reference proteome</keyword>
<dbReference type="EMBL" id="CP109109">
    <property type="protein sequence ID" value="WSC00297.1"/>
    <property type="molecule type" value="Genomic_DNA"/>
</dbReference>
<evidence type="ECO:0000313" key="1">
    <source>
        <dbReference type="EMBL" id="WSC00297.1"/>
    </source>
</evidence>
<dbReference type="Proteomes" id="UP001348369">
    <property type="component" value="Chromosome"/>
</dbReference>
<proteinExistence type="predicted"/>
<reference evidence="1" key="1">
    <citation type="submission" date="2022-10" db="EMBL/GenBank/DDBJ databases">
        <title>The complete genomes of actinobacterial strains from the NBC collection.</title>
        <authorList>
            <person name="Joergensen T.S."/>
            <person name="Alvarez Arevalo M."/>
            <person name="Sterndorff E.B."/>
            <person name="Faurdal D."/>
            <person name="Vuksanovic O."/>
            <person name="Mourched A.-S."/>
            <person name="Charusanti P."/>
            <person name="Shaw S."/>
            <person name="Blin K."/>
            <person name="Weber T."/>
        </authorList>
    </citation>
    <scope>NUCLEOTIDE SEQUENCE</scope>
    <source>
        <strain evidence="1">NBC 01771</strain>
    </source>
</reference>
<protein>
    <submittedName>
        <fullName evidence="1">Macro domain-containing protein</fullName>
    </submittedName>
</protein>
<accession>A0ACD4ZR64</accession>
<evidence type="ECO:0000313" key="2">
    <source>
        <dbReference type="Proteomes" id="UP001348369"/>
    </source>
</evidence>
<gene>
    <name evidence="1" type="ORF">OG835_27050</name>
</gene>
<sequence length="412" mass="43637">MPLMPVPDHASILEEIKTVRRGGIVRLRRLEVPSLARIAFALAPADARPAAVPAQSQSQSVEWLLRLAVSRLGGGTLQEAAEYTLGLTPGTRDWPGADRRRRAAELYGVSIERFRKEQEAVVLDQVAEQVGRLARAALAERHPAAGRDAAAGDAAHDDPADPAVSARTHRLLTVPAHGRTVPVTLHVHPVDLLRDVDVVVSPVNTYLALPEAYKSSVAASLRRAGALRGLTGEVLGDPIHDELRDWATARGTSGRPVLPGTVAVTGSGALAGQGVRRVYHAAVAVPRAGTNDYDVLPADVTRAVAHALELLAEEHERFDPPLRSVCFPLLGSGRGGLPYEESVRAVWAAVDAELARGAGWDIHLIVRGLAPAGLVVRMLTEYAGGSVDGRVDGRADGRAGDMSGGERSHPLP</sequence>
<organism evidence="1 2">
    <name type="scientific">Streptomyces scopuliridis</name>
    <dbReference type="NCBI Taxonomy" id="452529"/>
    <lineage>
        <taxon>Bacteria</taxon>
        <taxon>Bacillati</taxon>
        <taxon>Actinomycetota</taxon>
        <taxon>Actinomycetes</taxon>
        <taxon>Kitasatosporales</taxon>
        <taxon>Streptomycetaceae</taxon>
        <taxon>Streptomyces</taxon>
    </lineage>
</organism>
<name>A0ACD4ZR64_9ACTN</name>